<proteinExistence type="predicted"/>
<evidence type="ECO:0000256" key="4">
    <source>
        <dbReference type="ARBA" id="ARBA00022801"/>
    </source>
</evidence>
<dbReference type="InterPro" id="IPR051912">
    <property type="entry name" value="Alkylbase_DNA_Glycosylase/TA"/>
</dbReference>
<dbReference type="Gene3D" id="1.10.1670.10">
    <property type="entry name" value="Helix-hairpin-Helix base-excision DNA repair enzymes (C-terminal)"/>
    <property type="match status" value="1"/>
</dbReference>
<dbReference type="InterPro" id="IPR011257">
    <property type="entry name" value="DNA_glycosylase"/>
</dbReference>
<evidence type="ECO:0000259" key="6">
    <source>
        <dbReference type="SMART" id="SM00478"/>
    </source>
</evidence>
<dbReference type="PANTHER" id="PTHR43003:SF12">
    <property type="entry name" value="DNA-3-METHYLADENINE GLYCOSYLASE"/>
    <property type="match status" value="1"/>
</dbReference>
<evidence type="ECO:0000313" key="7">
    <source>
        <dbReference type="EMBL" id="UPM53582.1"/>
    </source>
</evidence>
<evidence type="ECO:0000256" key="3">
    <source>
        <dbReference type="ARBA" id="ARBA00022763"/>
    </source>
</evidence>
<sequence>MYKEFNASLVLDKNKNSVSILTPKDFSFNECLVFLARSKNEVLHQVKEEYFLKLIKIENRLILLKVSRDPNELLIDFPDQNPSEEIKIAAAAFIWNLFDLGRNLTEFYQLGKDNQMLQLLIEQHFGLRVIGIPDLFEAFTWAIMGQQINLTFAFSLKRSFVEKYGESFRWKDEIFWLFPTPDVISKLEVSELTSLKFTKRKAEYVIGIAKLMTDGLISKESLNRLDSYEKKLNKLLEIRGVGNWTADYVLMKCLQEKSAFPIADVGIHNALKNQLLLEKKPSIEEIKKMATKWKGWEAYVTFYLWRSLYS</sequence>
<dbReference type="InterPro" id="IPR012904">
    <property type="entry name" value="OGG_N"/>
</dbReference>
<dbReference type="InterPro" id="IPR003265">
    <property type="entry name" value="HhH-GPD_domain"/>
</dbReference>
<dbReference type="CDD" id="cd00056">
    <property type="entry name" value="ENDO3c"/>
    <property type="match status" value="1"/>
</dbReference>
<name>A0ABY4JLH5_9BACI</name>
<keyword evidence="3" id="KW-0227">DNA damage</keyword>
<keyword evidence="4" id="KW-0378">Hydrolase</keyword>
<evidence type="ECO:0000256" key="2">
    <source>
        <dbReference type="ARBA" id="ARBA00012000"/>
    </source>
</evidence>
<dbReference type="InterPro" id="IPR037046">
    <property type="entry name" value="AlkA_N_sf"/>
</dbReference>
<dbReference type="PANTHER" id="PTHR43003">
    <property type="entry name" value="DNA-3-METHYLADENINE GLYCOSYLASE"/>
    <property type="match status" value="1"/>
</dbReference>
<dbReference type="RefSeq" id="WP_248266834.1">
    <property type="nucleotide sequence ID" value="NZ_CP096034.1"/>
</dbReference>
<keyword evidence="5" id="KW-0234">DNA repair</keyword>
<protein>
    <recommendedName>
        <fullName evidence="2">DNA-3-methyladenine glycosylase II</fullName>
        <ecNumber evidence="2">3.2.2.21</ecNumber>
    </recommendedName>
</protein>
<comment type="catalytic activity">
    <reaction evidence="1">
        <text>Hydrolysis of alkylated DNA, releasing 3-methyladenine, 3-methylguanine, 7-methylguanine and 7-methyladenine.</text>
        <dbReference type="EC" id="3.2.2.21"/>
    </reaction>
</comment>
<dbReference type="Pfam" id="PF07934">
    <property type="entry name" value="OGG_N"/>
    <property type="match status" value="1"/>
</dbReference>
<dbReference type="SMART" id="SM00478">
    <property type="entry name" value="ENDO3c"/>
    <property type="match status" value="1"/>
</dbReference>
<accession>A0ABY4JLH5</accession>
<dbReference type="Gene3D" id="3.30.310.20">
    <property type="entry name" value="DNA-3-methyladenine glycosylase AlkA, N-terminal domain"/>
    <property type="match status" value="1"/>
</dbReference>
<evidence type="ECO:0000313" key="8">
    <source>
        <dbReference type="Proteomes" id="UP000830639"/>
    </source>
</evidence>
<organism evidence="7 8">
    <name type="scientific">Gottfriedia acidiceleris</name>
    <dbReference type="NCBI Taxonomy" id="371036"/>
    <lineage>
        <taxon>Bacteria</taxon>
        <taxon>Bacillati</taxon>
        <taxon>Bacillota</taxon>
        <taxon>Bacilli</taxon>
        <taxon>Bacillales</taxon>
        <taxon>Bacillaceae</taxon>
        <taxon>Gottfriedia</taxon>
    </lineage>
</organism>
<dbReference type="Pfam" id="PF00730">
    <property type="entry name" value="HhH-GPD"/>
    <property type="match status" value="1"/>
</dbReference>
<dbReference type="EC" id="3.2.2.21" evidence="2"/>
<dbReference type="EMBL" id="CP096034">
    <property type="protein sequence ID" value="UPM53582.1"/>
    <property type="molecule type" value="Genomic_DNA"/>
</dbReference>
<evidence type="ECO:0000256" key="1">
    <source>
        <dbReference type="ARBA" id="ARBA00000086"/>
    </source>
</evidence>
<dbReference type="SUPFAM" id="SSF48150">
    <property type="entry name" value="DNA-glycosylase"/>
    <property type="match status" value="1"/>
</dbReference>
<dbReference type="Proteomes" id="UP000830639">
    <property type="component" value="Chromosome"/>
</dbReference>
<evidence type="ECO:0000256" key="5">
    <source>
        <dbReference type="ARBA" id="ARBA00023204"/>
    </source>
</evidence>
<gene>
    <name evidence="7" type="ORF">MY490_17590</name>
</gene>
<dbReference type="Gene3D" id="1.10.340.30">
    <property type="entry name" value="Hypothetical protein, domain 2"/>
    <property type="match status" value="1"/>
</dbReference>
<feature type="domain" description="HhH-GPD" evidence="6">
    <location>
        <begin position="144"/>
        <end position="309"/>
    </location>
</feature>
<dbReference type="InterPro" id="IPR023170">
    <property type="entry name" value="HhH_base_excis_C"/>
</dbReference>
<reference evidence="7 8" key="1">
    <citation type="submission" date="2022-04" db="EMBL/GenBank/DDBJ databases">
        <title>Mechanism of arsenic methylation and mitigation arsenic toxicity by Bacillus sp. LH14 from an Arsenic-Contaminated Paddy Soil.</title>
        <authorList>
            <person name="Wang D."/>
        </authorList>
    </citation>
    <scope>NUCLEOTIDE SEQUENCE [LARGE SCALE GENOMIC DNA]</scope>
    <source>
        <strain evidence="7 8">LH14</strain>
    </source>
</reference>
<keyword evidence="8" id="KW-1185">Reference proteome</keyword>